<dbReference type="AlphaFoldDB" id="A0AA38Q2K3"/>
<protein>
    <submittedName>
        <fullName evidence="2">Uncharacterized protein</fullName>
    </submittedName>
</protein>
<sequence length="231" mass="25704">MGNSKNAEARQPAMERTTGSRKSARTVAQSALPVLPLSTTFSKQRPKLRLFSSQIEVAEMEAEMTNNRDEEKLAERLGGIDSEWDRFQSQLENSQDEGPPIPELDEHPNPPPPVPKKGGKRTRRQQDTVAIDPNDFNGLDGLDDQDEVDMDPQANDPESNEELDTYFINFEVEKDGSLKEFSLINLTTYWTFLKEVAKALKVSTCHKEVTTVARLSGSLGGSGQILIPTTK</sequence>
<organism evidence="2 3">
    <name type="scientific">Lentinula detonsa</name>
    <dbReference type="NCBI Taxonomy" id="2804962"/>
    <lineage>
        <taxon>Eukaryota</taxon>
        <taxon>Fungi</taxon>
        <taxon>Dikarya</taxon>
        <taxon>Basidiomycota</taxon>
        <taxon>Agaricomycotina</taxon>
        <taxon>Agaricomycetes</taxon>
        <taxon>Agaricomycetidae</taxon>
        <taxon>Agaricales</taxon>
        <taxon>Marasmiineae</taxon>
        <taxon>Omphalotaceae</taxon>
        <taxon>Lentinula</taxon>
    </lineage>
</organism>
<dbReference type="EMBL" id="MU801958">
    <property type="protein sequence ID" value="KAJ3985580.1"/>
    <property type="molecule type" value="Genomic_DNA"/>
</dbReference>
<feature type="non-terminal residue" evidence="2">
    <location>
        <position position="1"/>
    </location>
</feature>
<gene>
    <name evidence="2" type="ORF">F5890DRAFT_1585315</name>
</gene>
<feature type="region of interest" description="Disordered" evidence="1">
    <location>
        <begin position="90"/>
        <end position="161"/>
    </location>
</feature>
<evidence type="ECO:0000313" key="3">
    <source>
        <dbReference type="Proteomes" id="UP001163850"/>
    </source>
</evidence>
<evidence type="ECO:0000313" key="2">
    <source>
        <dbReference type="EMBL" id="KAJ3985580.1"/>
    </source>
</evidence>
<name>A0AA38Q2K3_9AGAR</name>
<comment type="caution">
    <text evidence="2">The sequence shown here is derived from an EMBL/GenBank/DDBJ whole genome shotgun (WGS) entry which is preliminary data.</text>
</comment>
<feature type="compositionally biased region" description="Acidic residues" evidence="1">
    <location>
        <begin position="141"/>
        <end position="150"/>
    </location>
</feature>
<feature type="region of interest" description="Disordered" evidence="1">
    <location>
        <begin position="1"/>
        <end position="31"/>
    </location>
</feature>
<proteinExistence type="predicted"/>
<evidence type="ECO:0000256" key="1">
    <source>
        <dbReference type="SAM" id="MobiDB-lite"/>
    </source>
</evidence>
<accession>A0AA38Q2K3</accession>
<reference evidence="2" key="1">
    <citation type="submission" date="2022-08" db="EMBL/GenBank/DDBJ databases">
        <authorList>
            <consortium name="DOE Joint Genome Institute"/>
            <person name="Min B."/>
            <person name="Riley R."/>
            <person name="Sierra-Patev S."/>
            <person name="Naranjo-Ortiz M."/>
            <person name="Looney B."/>
            <person name="Konkel Z."/>
            <person name="Slot J.C."/>
            <person name="Sakamoto Y."/>
            <person name="Steenwyk J.L."/>
            <person name="Rokas A."/>
            <person name="Carro J."/>
            <person name="Camarero S."/>
            <person name="Ferreira P."/>
            <person name="Molpeceres G."/>
            <person name="Ruiz-Duenas F.J."/>
            <person name="Serrano A."/>
            <person name="Henrissat B."/>
            <person name="Drula E."/>
            <person name="Hughes K.W."/>
            <person name="Mata J.L."/>
            <person name="Ishikawa N.K."/>
            <person name="Vargas-Isla R."/>
            <person name="Ushijima S."/>
            <person name="Smith C.A."/>
            <person name="Ahrendt S."/>
            <person name="Andreopoulos W."/>
            <person name="He G."/>
            <person name="Labutti K."/>
            <person name="Lipzen A."/>
            <person name="Ng V."/>
            <person name="Sandor L."/>
            <person name="Barry K."/>
            <person name="Martinez A.T."/>
            <person name="Xiao Y."/>
            <person name="Gibbons J.G."/>
            <person name="Terashima K."/>
            <person name="Hibbett D.S."/>
            <person name="Grigoriev I.V."/>
        </authorList>
    </citation>
    <scope>NUCLEOTIDE SEQUENCE</scope>
    <source>
        <strain evidence="2">TFB7829</strain>
    </source>
</reference>
<dbReference type="Proteomes" id="UP001163850">
    <property type="component" value="Unassembled WGS sequence"/>
</dbReference>